<name>A0ABT6FM36_9BACT</name>
<comment type="caution">
    <text evidence="1">The sequence shown here is derived from an EMBL/GenBank/DDBJ whole genome shotgun (WGS) entry which is preliminary data.</text>
</comment>
<gene>
    <name evidence="1" type="ORF">PZE19_32145</name>
</gene>
<protein>
    <submittedName>
        <fullName evidence="1">TIGR04255 family protein</fullName>
    </submittedName>
</protein>
<evidence type="ECO:0000313" key="1">
    <source>
        <dbReference type="EMBL" id="MDG3008440.1"/>
    </source>
</evidence>
<keyword evidence="2" id="KW-1185">Reference proteome</keyword>
<organism evidence="1 2">
    <name type="scientific">Paludisphaera mucosa</name>
    <dbReference type="NCBI Taxonomy" id="3030827"/>
    <lineage>
        <taxon>Bacteria</taxon>
        <taxon>Pseudomonadati</taxon>
        <taxon>Planctomycetota</taxon>
        <taxon>Planctomycetia</taxon>
        <taxon>Isosphaerales</taxon>
        <taxon>Isosphaeraceae</taxon>
        <taxon>Paludisphaera</taxon>
    </lineage>
</organism>
<reference evidence="1 2" key="1">
    <citation type="submission" date="2023-03" db="EMBL/GenBank/DDBJ databases">
        <title>Paludisphaera mucosa sp. nov. a novel planctomycete from northern fen.</title>
        <authorList>
            <person name="Ivanova A."/>
        </authorList>
    </citation>
    <scope>NUCLEOTIDE SEQUENCE [LARGE SCALE GENOMIC DNA]</scope>
    <source>
        <strain evidence="1 2">Pla2</strain>
    </source>
</reference>
<evidence type="ECO:0000313" key="2">
    <source>
        <dbReference type="Proteomes" id="UP001216907"/>
    </source>
</evidence>
<dbReference type="Proteomes" id="UP001216907">
    <property type="component" value="Unassembled WGS sequence"/>
</dbReference>
<dbReference type="EMBL" id="JARRAG010000007">
    <property type="protein sequence ID" value="MDG3008440.1"/>
    <property type="molecule type" value="Genomic_DNA"/>
</dbReference>
<proteinExistence type="predicted"/>
<accession>A0ABT6FM36</accession>
<dbReference type="InterPro" id="IPR026349">
    <property type="entry name" value="CHP04255"/>
</dbReference>
<dbReference type="NCBIfam" id="TIGR04255">
    <property type="entry name" value="sporadTIGR04255"/>
    <property type="match status" value="1"/>
</dbReference>
<sequence>MTTAAAFEDLHFEAPPINEVVCGLSFDPVKELLAPYLGLLWERYKPAFSTCQELPPLPTVFETATGTGGEPEFQILDLPPLPRIWFEETEGNGLIQVQRERFHYNWRRKSDDDEYPHFESVFALFKEKLDAFRDFLRELRPEELTPKQLELTYVNHIDFSLGLDSVIDMGKVFSDFSWKRHEGRLEPESANWRLAFRFPNGQGRLHVNVRSAMRISDSKPIILFDLTARGIGDDRTQKGIDTWFRDAHDSIVRAFVELTTRDMQEAVWRQKK</sequence>
<dbReference type="RefSeq" id="WP_277864760.1">
    <property type="nucleotide sequence ID" value="NZ_JARRAG010000007.1"/>
</dbReference>